<evidence type="ECO:0000313" key="2">
    <source>
        <dbReference type="EMBL" id="QNN42922.1"/>
    </source>
</evidence>
<gene>
    <name evidence="2" type="ORF">H9L23_02105</name>
</gene>
<evidence type="ECO:0000313" key="3">
    <source>
        <dbReference type="Proteomes" id="UP000515806"/>
    </source>
</evidence>
<feature type="region of interest" description="Disordered" evidence="1">
    <location>
        <begin position="10"/>
        <end position="53"/>
    </location>
</feature>
<sequence>MYTHIRVYISEKLQRNLHSGSPKSIKEDKKKAEDKSGSSETKADFESPVDDPA</sequence>
<feature type="compositionally biased region" description="Basic and acidic residues" evidence="1">
    <location>
        <begin position="24"/>
        <end position="45"/>
    </location>
</feature>
<protein>
    <submittedName>
        <fullName evidence="2">Uncharacterized protein</fullName>
    </submittedName>
</protein>
<accession>A0A7G9QHU7</accession>
<dbReference type="KEGG" id="proe:H9L23_02105"/>
<dbReference type="Proteomes" id="UP000515806">
    <property type="component" value="Chromosome"/>
</dbReference>
<evidence type="ECO:0000256" key="1">
    <source>
        <dbReference type="SAM" id="MobiDB-lite"/>
    </source>
</evidence>
<dbReference type="EMBL" id="CP060723">
    <property type="protein sequence ID" value="QNN42922.1"/>
    <property type="molecule type" value="Genomic_DNA"/>
</dbReference>
<dbReference type="AlphaFoldDB" id="A0A7G9QHU7"/>
<dbReference type="RefSeq" id="WP_187593442.1">
    <property type="nucleotide sequence ID" value="NZ_CP060723.1"/>
</dbReference>
<proteinExistence type="predicted"/>
<keyword evidence="3" id="KW-1185">Reference proteome</keyword>
<reference evidence="2 3" key="1">
    <citation type="submission" date="2020-08" db="EMBL/GenBank/DDBJ databases">
        <title>Genome sequence of Pedobacter roseus KACC 11594T.</title>
        <authorList>
            <person name="Hyun D.-W."/>
            <person name="Bae J.-W."/>
        </authorList>
    </citation>
    <scope>NUCLEOTIDE SEQUENCE [LARGE SCALE GENOMIC DNA]</scope>
    <source>
        <strain evidence="2 3">KACC 11594</strain>
    </source>
</reference>
<name>A0A7G9QHU7_9SPHI</name>
<organism evidence="2 3">
    <name type="scientific">Pedobacter roseus</name>
    <dbReference type="NCBI Taxonomy" id="336820"/>
    <lineage>
        <taxon>Bacteria</taxon>
        <taxon>Pseudomonadati</taxon>
        <taxon>Bacteroidota</taxon>
        <taxon>Sphingobacteriia</taxon>
        <taxon>Sphingobacteriales</taxon>
        <taxon>Sphingobacteriaceae</taxon>
        <taxon>Pedobacter</taxon>
    </lineage>
</organism>